<protein>
    <submittedName>
        <fullName evidence="1">Uncharacterized protein</fullName>
    </submittedName>
</protein>
<accession>A0A0A9BQC9</accession>
<reference evidence="1" key="1">
    <citation type="submission" date="2014-09" db="EMBL/GenBank/DDBJ databases">
        <authorList>
            <person name="Magalhaes I.L.F."/>
            <person name="Oliveira U."/>
            <person name="Santos F.R."/>
            <person name="Vidigal T.H.D.A."/>
            <person name="Brescovit A.D."/>
            <person name="Santos A.J."/>
        </authorList>
    </citation>
    <scope>NUCLEOTIDE SEQUENCE</scope>
    <source>
        <tissue evidence="1">Shoot tissue taken approximately 20 cm above the soil surface</tissue>
    </source>
</reference>
<evidence type="ECO:0000313" key="1">
    <source>
        <dbReference type="EMBL" id="JAD66159.1"/>
    </source>
</evidence>
<proteinExistence type="predicted"/>
<sequence length="35" mass="3938">MNPPSDSPMDQAPRSQIKVVARPLVARIDPVHDWI</sequence>
<organism evidence="1">
    <name type="scientific">Arundo donax</name>
    <name type="common">Giant reed</name>
    <name type="synonym">Donax arundinaceus</name>
    <dbReference type="NCBI Taxonomy" id="35708"/>
    <lineage>
        <taxon>Eukaryota</taxon>
        <taxon>Viridiplantae</taxon>
        <taxon>Streptophyta</taxon>
        <taxon>Embryophyta</taxon>
        <taxon>Tracheophyta</taxon>
        <taxon>Spermatophyta</taxon>
        <taxon>Magnoliopsida</taxon>
        <taxon>Liliopsida</taxon>
        <taxon>Poales</taxon>
        <taxon>Poaceae</taxon>
        <taxon>PACMAD clade</taxon>
        <taxon>Arundinoideae</taxon>
        <taxon>Arundineae</taxon>
        <taxon>Arundo</taxon>
    </lineage>
</organism>
<name>A0A0A9BQC9_ARUDO</name>
<dbReference type="EMBL" id="GBRH01231736">
    <property type="protein sequence ID" value="JAD66159.1"/>
    <property type="molecule type" value="Transcribed_RNA"/>
</dbReference>
<reference evidence="1" key="2">
    <citation type="journal article" date="2015" name="Data Brief">
        <title>Shoot transcriptome of the giant reed, Arundo donax.</title>
        <authorList>
            <person name="Barrero R.A."/>
            <person name="Guerrero F.D."/>
            <person name="Moolhuijzen P."/>
            <person name="Goolsby J.A."/>
            <person name="Tidwell J."/>
            <person name="Bellgard S.E."/>
            <person name="Bellgard M.I."/>
        </authorList>
    </citation>
    <scope>NUCLEOTIDE SEQUENCE</scope>
    <source>
        <tissue evidence="1">Shoot tissue taken approximately 20 cm above the soil surface</tissue>
    </source>
</reference>
<dbReference type="AlphaFoldDB" id="A0A0A9BQC9"/>